<protein>
    <recommendedName>
        <fullName evidence="4">Outer membrane protein beta-barrel domain-containing protein</fullName>
    </recommendedName>
</protein>
<dbReference type="SUPFAM" id="SSF56925">
    <property type="entry name" value="OMPA-like"/>
    <property type="match status" value="1"/>
</dbReference>
<feature type="chain" id="PRO_5030714416" description="Outer membrane protein beta-barrel domain-containing protein" evidence="1">
    <location>
        <begin position="21"/>
        <end position="282"/>
    </location>
</feature>
<dbReference type="InterPro" id="IPR011250">
    <property type="entry name" value="OMP/PagP_B-barrel"/>
</dbReference>
<feature type="signal peptide" evidence="1">
    <location>
        <begin position="1"/>
        <end position="20"/>
    </location>
</feature>
<gene>
    <name evidence="2" type="ORF">GGR00_004824</name>
</gene>
<evidence type="ECO:0000313" key="2">
    <source>
        <dbReference type="EMBL" id="MBB6357006.1"/>
    </source>
</evidence>
<sequence length="282" mass="30216">MNRFAIIVALSLCGLQAAHAADTVLDLPEEPAPEVTERPLRTLQITPYMWAAGLEGNISPFQRGPTMHVEKSFSDVMDDLNFGGFVNVWGRYDRFVFSGDVMYVDTSDGHGSGPLPAMQIPGLGVPIPAGANVDAKVDSKQFMATLQGGYRVIDTPQFTLDALGGVRFWHISNDVTVTASHALIGSRSASHGESFGWVDPVVGLRAFVPVTEKLSLQGQADIGGFGAGSDFTWSVLGTANYVVTDRLSVSAGYKVLDVDYDSGGHVYDTRLSGPVLGATWRF</sequence>
<evidence type="ECO:0000256" key="1">
    <source>
        <dbReference type="SAM" id="SignalP"/>
    </source>
</evidence>
<dbReference type="Proteomes" id="UP000536262">
    <property type="component" value="Unassembled WGS sequence"/>
</dbReference>
<comment type="caution">
    <text evidence="2">The sequence shown here is derived from an EMBL/GenBank/DDBJ whole genome shotgun (WGS) entry which is preliminary data.</text>
</comment>
<accession>A0A7X0FC49</accession>
<keyword evidence="3" id="KW-1185">Reference proteome</keyword>
<dbReference type="RefSeq" id="WP_246441577.1">
    <property type="nucleotide sequence ID" value="NZ_BAABEG010000001.1"/>
</dbReference>
<organism evidence="2 3">
    <name type="scientific">Aminobacter aganoensis</name>
    <dbReference type="NCBI Taxonomy" id="83264"/>
    <lineage>
        <taxon>Bacteria</taxon>
        <taxon>Pseudomonadati</taxon>
        <taxon>Pseudomonadota</taxon>
        <taxon>Alphaproteobacteria</taxon>
        <taxon>Hyphomicrobiales</taxon>
        <taxon>Phyllobacteriaceae</taxon>
        <taxon>Aminobacter</taxon>
    </lineage>
</organism>
<dbReference type="EMBL" id="JACHOU010000018">
    <property type="protein sequence ID" value="MBB6357006.1"/>
    <property type="molecule type" value="Genomic_DNA"/>
</dbReference>
<evidence type="ECO:0008006" key="4">
    <source>
        <dbReference type="Google" id="ProtNLM"/>
    </source>
</evidence>
<name>A0A7X0FC49_9HYPH</name>
<keyword evidence="1" id="KW-0732">Signal</keyword>
<proteinExistence type="predicted"/>
<reference evidence="2 3" key="1">
    <citation type="submission" date="2020-08" db="EMBL/GenBank/DDBJ databases">
        <title>Genomic Encyclopedia of Type Strains, Phase IV (KMG-IV): sequencing the most valuable type-strain genomes for metagenomic binning, comparative biology and taxonomic classification.</title>
        <authorList>
            <person name="Goeker M."/>
        </authorList>
    </citation>
    <scope>NUCLEOTIDE SEQUENCE [LARGE SCALE GENOMIC DNA]</scope>
    <source>
        <strain evidence="2 3">DSM 7051</strain>
    </source>
</reference>
<evidence type="ECO:0000313" key="3">
    <source>
        <dbReference type="Proteomes" id="UP000536262"/>
    </source>
</evidence>
<dbReference type="AlphaFoldDB" id="A0A7X0FC49"/>